<proteinExistence type="predicted"/>
<gene>
    <name evidence="2" type="ORF">B1A_17371</name>
</gene>
<name>T1AA75_9ZZZZ</name>
<dbReference type="SUPFAM" id="SSF52540">
    <property type="entry name" value="P-loop containing nucleoside triphosphate hydrolases"/>
    <property type="match status" value="1"/>
</dbReference>
<dbReference type="CDD" id="cd18809">
    <property type="entry name" value="SF1_C_RecD"/>
    <property type="match status" value="1"/>
</dbReference>
<dbReference type="AlphaFoldDB" id="T1AA75"/>
<feature type="compositionally biased region" description="Polar residues" evidence="1">
    <location>
        <begin position="182"/>
        <end position="202"/>
    </location>
</feature>
<evidence type="ECO:0000313" key="2">
    <source>
        <dbReference type="EMBL" id="EQD37829.1"/>
    </source>
</evidence>
<accession>T1AA75</accession>
<dbReference type="Gene3D" id="3.40.50.300">
    <property type="entry name" value="P-loop containing nucleotide triphosphate hydrolases"/>
    <property type="match status" value="1"/>
</dbReference>
<evidence type="ECO:0000256" key="1">
    <source>
        <dbReference type="SAM" id="MobiDB-lite"/>
    </source>
</evidence>
<organism evidence="2">
    <name type="scientific">mine drainage metagenome</name>
    <dbReference type="NCBI Taxonomy" id="410659"/>
    <lineage>
        <taxon>unclassified sequences</taxon>
        <taxon>metagenomes</taxon>
        <taxon>ecological metagenomes</taxon>
    </lineage>
</organism>
<dbReference type="Gene3D" id="2.30.30.940">
    <property type="match status" value="1"/>
</dbReference>
<feature type="non-terminal residue" evidence="2">
    <location>
        <position position="202"/>
    </location>
</feature>
<feature type="non-terminal residue" evidence="2">
    <location>
        <position position="1"/>
    </location>
</feature>
<comment type="caution">
    <text evidence="2">The sequence shown here is derived from an EMBL/GenBank/DDBJ whole genome shotgun (WGS) entry which is preliminary data.</text>
</comment>
<reference evidence="2" key="1">
    <citation type="submission" date="2013-08" db="EMBL/GenBank/DDBJ databases">
        <authorList>
            <person name="Mendez C."/>
            <person name="Richter M."/>
            <person name="Ferrer M."/>
            <person name="Sanchez J."/>
        </authorList>
    </citation>
    <scope>NUCLEOTIDE SEQUENCE</scope>
</reference>
<dbReference type="EMBL" id="AUZX01012777">
    <property type="protein sequence ID" value="EQD37829.1"/>
    <property type="molecule type" value="Genomic_DNA"/>
</dbReference>
<reference evidence="2" key="2">
    <citation type="journal article" date="2014" name="ISME J.">
        <title>Microbial stratification in low pH oxic and suboxic macroscopic growths along an acid mine drainage.</title>
        <authorList>
            <person name="Mendez-Garcia C."/>
            <person name="Mesa V."/>
            <person name="Sprenger R.R."/>
            <person name="Richter M."/>
            <person name="Diez M.S."/>
            <person name="Solano J."/>
            <person name="Bargiela R."/>
            <person name="Golyshina O.V."/>
            <person name="Manteca A."/>
            <person name="Ramos J.L."/>
            <person name="Gallego J.R."/>
            <person name="Llorente I."/>
            <person name="Martins Dos Santos V.A."/>
            <person name="Jensen O.N."/>
            <person name="Pelaez A.I."/>
            <person name="Sanchez J."/>
            <person name="Ferrer M."/>
        </authorList>
    </citation>
    <scope>NUCLEOTIDE SEQUENCE</scope>
</reference>
<sequence length="202" mass="21899">PRNMSRFDVFDARALEVGRGDQIVTRSATQSTDGERIVNGSRLEVAAVRGDHLVVRDEKGHTHHLDTRRGLALDHGYAMTADQAQGKTTDVAVGVMRSGQENLAELARLYVAISRARERGIVITDDTEKLASLIEKNIGGGRQVAIETAADRDPPLPGALARWLAEREAELEERLPGLPPMTSGSSDPRSWLQSNAVARSSA</sequence>
<feature type="region of interest" description="Disordered" evidence="1">
    <location>
        <begin position="172"/>
        <end position="202"/>
    </location>
</feature>
<protein>
    <submittedName>
        <fullName evidence="2">TraI</fullName>
    </submittedName>
</protein>
<dbReference type="InterPro" id="IPR027417">
    <property type="entry name" value="P-loop_NTPase"/>
</dbReference>